<proteinExistence type="inferred from homology"/>
<comment type="caution">
    <text evidence="13">The sequence shown here is derived from an EMBL/GenBank/DDBJ whole genome shotgun (WGS) entry which is preliminary data.</text>
</comment>
<feature type="domain" description="Cytochrome c-type biogenesis protein CcmF C-terminal" evidence="12">
    <location>
        <begin position="313"/>
        <end position="621"/>
    </location>
</feature>
<comment type="subcellular location">
    <subcellularLocation>
        <location evidence="1">Cell inner membrane</location>
        <topology evidence="1">Multi-pass membrane protein</topology>
    </subcellularLocation>
</comment>
<keyword evidence="7 10" id="KW-1133">Transmembrane helix</keyword>
<evidence type="ECO:0000256" key="3">
    <source>
        <dbReference type="ARBA" id="ARBA00022475"/>
    </source>
</evidence>
<keyword evidence="13" id="KW-0456">Lyase</keyword>
<dbReference type="InterPro" id="IPR032523">
    <property type="entry name" value="CcmF_C"/>
</dbReference>
<keyword evidence="3" id="KW-1003">Cell membrane</keyword>
<feature type="transmembrane region" description="Helical" evidence="10">
    <location>
        <begin position="350"/>
        <end position="372"/>
    </location>
</feature>
<feature type="transmembrane region" description="Helical" evidence="10">
    <location>
        <begin position="599"/>
        <end position="619"/>
    </location>
</feature>
<feature type="transmembrane region" description="Helical" evidence="10">
    <location>
        <begin position="123"/>
        <end position="142"/>
    </location>
</feature>
<evidence type="ECO:0000259" key="11">
    <source>
        <dbReference type="Pfam" id="PF01578"/>
    </source>
</evidence>
<keyword evidence="8 10" id="KW-0472">Membrane</keyword>
<dbReference type="Pfam" id="PF01578">
    <property type="entry name" value="Cytochrom_C_asm"/>
    <property type="match status" value="1"/>
</dbReference>
<dbReference type="PANTHER" id="PTHR43653">
    <property type="entry name" value="CYTOCHROME C ASSEMBLY PROTEIN-RELATED"/>
    <property type="match status" value="1"/>
</dbReference>
<feature type="transmembrane region" description="Helical" evidence="10">
    <location>
        <begin position="271"/>
        <end position="291"/>
    </location>
</feature>
<evidence type="ECO:0000256" key="9">
    <source>
        <dbReference type="ARBA" id="ARBA00037230"/>
    </source>
</evidence>
<evidence type="ECO:0000256" key="4">
    <source>
        <dbReference type="ARBA" id="ARBA00022519"/>
    </source>
</evidence>
<dbReference type="NCBIfam" id="NF007691">
    <property type="entry name" value="PRK10369.1"/>
    <property type="match status" value="1"/>
</dbReference>
<evidence type="ECO:0000313" key="13">
    <source>
        <dbReference type="EMBL" id="GAA4009256.1"/>
    </source>
</evidence>
<dbReference type="PRINTS" id="PR01410">
    <property type="entry name" value="CCBIOGENESIS"/>
</dbReference>
<dbReference type="PRINTS" id="PR01411">
    <property type="entry name" value="CCMFBIOGNSIS"/>
</dbReference>
<name>A0ABP7SAX5_9SPHN</name>
<dbReference type="Pfam" id="PF16327">
    <property type="entry name" value="CcmF_C"/>
    <property type="match status" value="1"/>
</dbReference>
<keyword evidence="4" id="KW-0997">Cell inner membrane</keyword>
<evidence type="ECO:0000259" key="12">
    <source>
        <dbReference type="Pfam" id="PF16327"/>
    </source>
</evidence>
<evidence type="ECO:0000256" key="5">
    <source>
        <dbReference type="ARBA" id="ARBA00022692"/>
    </source>
</evidence>
<feature type="transmembrane region" description="Helical" evidence="10">
    <location>
        <begin position="94"/>
        <end position="111"/>
    </location>
</feature>
<dbReference type="Proteomes" id="UP001501310">
    <property type="component" value="Unassembled WGS sequence"/>
</dbReference>
<dbReference type="NCBIfam" id="TIGR00353">
    <property type="entry name" value="nrfE"/>
    <property type="match status" value="1"/>
</dbReference>
<sequence>MIAETGLAALWLAFALALLQFGLAAAGNRLGDLKTLVAPVAVAQGLLTLLAFLLLIWLFVRTDTSVQLVAANSHSAKPFIYRFSGTWGNHEGSMLLWVTVLSAAGALLALVERRLPERSLRATLGAQALLALGFFGFLLIASNPFTRLDPAPLNGQGLNPLLQDPGLAFHPPTLYLGYVGLSVAFSLAVGALVTREVGPAMARAMRPWVLGAWVLLTIGIVAGSYWAYYELGWGGWWFWDPVENASLMPWLAATALLHSINVLAARGSLRAWTVMLAVVAFSMSMIGTFLVRSGILTSVHSFAVDPTRGSFILGLLVFYTGGALLLFALRVASVREGARFDPVSREGALVANNLILSVILGTVFVGTLYPVLIEAVSGEKISVGPPYFNAVSGPLVLILAALLFIGPLLRWRRDSRPNLRRIAGPAIVTLVALGLTLINSDMGWLPRLGLAFAAGLATASFLPLAGRDLRRTPLTIWGMVISHLGIAVAMVGAASDASMTKETLAAARIGESLTVGPWQVRLVGVDPVAGPNWTAVEGHLVATRGSSSIRLNPQSRYFSSPPTETNEAAITTRLDGQLYTVLGKRNGDRWQMRLWWKPMVTFIWLGGALIAFGGFLALIGRLRRERGKPLPLAEVRT</sequence>
<evidence type="ECO:0000256" key="8">
    <source>
        <dbReference type="ARBA" id="ARBA00023136"/>
    </source>
</evidence>
<protein>
    <submittedName>
        <fullName evidence="13">Heme lyase CcmF/NrfE family subunit</fullName>
    </submittedName>
</protein>
<dbReference type="RefSeq" id="WP_344710662.1">
    <property type="nucleotide sequence ID" value="NZ_BAAAZD010000002.1"/>
</dbReference>
<keyword evidence="6" id="KW-0201">Cytochrome c-type biogenesis</keyword>
<feature type="transmembrane region" description="Helical" evidence="10">
    <location>
        <begin position="444"/>
        <end position="462"/>
    </location>
</feature>
<evidence type="ECO:0000256" key="10">
    <source>
        <dbReference type="SAM" id="Phobius"/>
    </source>
</evidence>
<feature type="transmembrane region" description="Helical" evidence="10">
    <location>
        <begin position="247"/>
        <end position="264"/>
    </location>
</feature>
<dbReference type="GO" id="GO:0016829">
    <property type="term" value="F:lyase activity"/>
    <property type="evidence" value="ECO:0007669"/>
    <property type="project" value="UniProtKB-KW"/>
</dbReference>
<feature type="transmembrane region" description="Helical" evidence="10">
    <location>
        <begin position="387"/>
        <end position="409"/>
    </location>
</feature>
<evidence type="ECO:0000256" key="2">
    <source>
        <dbReference type="ARBA" id="ARBA00009186"/>
    </source>
</evidence>
<evidence type="ECO:0000313" key="14">
    <source>
        <dbReference type="Proteomes" id="UP001501310"/>
    </source>
</evidence>
<dbReference type="InterPro" id="IPR002541">
    <property type="entry name" value="Cyt_c_assembly"/>
</dbReference>
<feature type="transmembrane region" description="Helical" evidence="10">
    <location>
        <begin position="36"/>
        <end position="60"/>
    </location>
</feature>
<feature type="domain" description="Cytochrome c assembly protein" evidence="11">
    <location>
        <begin position="87"/>
        <end position="293"/>
    </location>
</feature>
<gene>
    <name evidence="13" type="ORF">GCM10022211_24110</name>
</gene>
<feature type="transmembrane region" description="Helical" evidence="10">
    <location>
        <begin position="474"/>
        <end position="494"/>
    </location>
</feature>
<feature type="transmembrane region" description="Helical" evidence="10">
    <location>
        <begin position="207"/>
        <end position="227"/>
    </location>
</feature>
<comment type="function">
    <text evidence="9">Required for the biogenesis of c-type cytochromes. Possible subunit of a heme lyase.</text>
</comment>
<comment type="similarity">
    <text evidence="2">Belongs to the CcmF/CycK/Ccl1/NrfE/CcsA family.</text>
</comment>
<reference evidence="14" key="1">
    <citation type="journal article" date="2019" name="Int. J. Syst. Evol. Microbiol.">
        <title>The Global Catalogue of Microorganisms (GCM) 10K type strain sequencing project: providing services to taxonomists for standard genome sequencing and annotation.</title>
        <authorList>
            <consortium name="The Broad Institute Genomics Platform"/>
            <consortium name="The Broad Institute Genome Sequencing Center for Infectious Disease"/>
            <person name="Wu L."/>
            <person name="Ma J."/>
        </authorList>
    </citation>
    <scope>NUCLEOTIDE SEQUENCE [LARGE SCALE GENOMIC DNA]</scope>
    <source>
        <strain evidence="14">JCM 16603</strain>
    </source>
</reference>
<dbReference type="InterPro" id="IPR003568">
    <property type="entry name" value="Cyt_c_biogenesis_CcmF"/>
</dbReference>
<feature type="transmembrane region" description="Helical" evidence="10">
    <location>
        <begin position="421"/>
        <end position="438"/>
    </location>
</feature>
<feature type="transmembrane region" description="Helical" evidence="10">
    <location>
        <begin position="175"/>
        <end position="195"/>
    </location>
</feature>
<accession>A0ABP7SAX5</accession>
<evidence type="ECO:0000256" key="7">
    <source>
        <dbReference type="ARBA" id="ARBA00022989"/>
    </source>
</evidence>
<feature type="transmembrane region" description="Helical" evidence="10">
    <location>
        <begin position="311"/>
        <end position="329"/>
    </location>
</feature>
<dbReference type="InterPro" id="IPR003567">
    <property type="entry name" value="Cyt_c_biogenesis"/>
</dbReference>
<keyword evidence="5 10" id="KW-0812">Transmembrane</keyword>
<dbReference type="EMBL" id="BAAAZD010000002">
    <property type="protein sequence ID" value="GAA4009256.1"/>
    <property type="molecule type" value="Genomic_DNA"/>
</dbReference>
<evidence type="ECO:0000256" key="1">
    <source>
        <dbReference type="ARBA" id="ARBA00004429"/>
    </source>
</evidence>
<organism evidence="13 14">
    <name type="scientific">Sphingomonas humi</name>
    <dbReference type="NCBI Taxonomy" id="335630"/>
    <lineage>
        <taxon>Bacteria</taxon>
        <taxon>Pseudomonadati</taxon>
        <taxon>Pseudomonadota</taxon>
        <taxon>Alphaproteobacteria</taxon>
        <taxon>Sphingomonadales</taxon>
        <taxon>Sphingomonadaceae</taxon>
        <taxon>Sphingomonas</taxon>
    </lineage>
</organism>
<dbReference type="PANTHER" id="PTHR43653:SF1">
    <property type="entry name" value="CYTOCHROME C-TYPE BIOGENESIS PROTEIN CCMF"/>
    <property type="match status" value="1"/>
</dbReference>
<evidence type="ECO:0000256" key="6">
    <source>
        <dbReference type="ARBA" id="ARBA00022748"/>
    </source>
</evidence>
<keyword evidence="14" id="KW-1185">Reference proteome</keyword>
<feature type="transmembrane region" description="Helical" evidence="10">
    <location>
        <begin position="6"/>
        <end position="24"/>
    </location>
</feature>